<name>A0A6A5YRX7_9PLEO</name>
<evidence type="ECO:0000256" key="1">
    <source>
        <dbReference type="SAM" id="SignalP"/>
    </source>
</evidence>
<dbReference type="EMBL" id="ML977340">
    <property type="protein sequence ID" value="KAF2109949.1"/>
    <property type="molecule type" value="Genomic_DNA"/>
</dbReference>
<gene>
    <name evidence="2" type="ORF">BDV96DRAFT_604427</name>
</gene>
<reference evidence="2" key="1">
    <citation type="journal article" date="2020" name="Stud. Mycol.">
        <title>101 Dothideomycetes genomes: a test case for predicting lifestyles and emergence of pathogens.</title>
        <authorList>
            <person name="Haridas S."/>
            <person name="Albert R."/>
            <person name="Binder M."/>
            <person name="Bloem J."/>
            <person name="Labutti K."/>
            <person name="Salamov A."/>
            <person name="Andreopoulos B."/>
            <person name="Baker S."/>
            <person name="Barry K."/>
            <person name="Bills G."/>
            <person name="Bluhm B."/>
            <person name="Cannon C."/>
            <person name="Castanera R."/>
            <person name="Culley D."/>
            <person name="Daum C."/>
            <person name="Ezra D."/>
            <person name="Gonzalez J."/>
            <person name="Henrissat B."/>
            <person name="Kuo A."/>
            <person name="Liang C."/>
            <person name="Lipzen A."/>
            <person name="Lutzoni F."/>
            <person name="Magnuson J."/>
            <person name="Mondo S."/>
            <person name="Nolan M."/>
            <person name="Ohm R."/>
            <person name="Pangilinan J."/>
            <person name="Park H.-J."/>
            <person name="Ramirez L."/>
            <person name="Alfaro M."/>
            <person name="Sun H."/>
            <person name="Tritt A."/>
            <person name="Yoshinaga Y."/>
            <person name="Zwiers L.-H."/>
            <person name="Turgeon B."/>
            <person name="Goodwin S."/>
            <person name="Spatafora J."/>
            <person name="Crous P."/>
            <person name="Grigoriev I."/>
        </authorList>
    </citation>
    <scope>NUCLEOTIDE SEQUENCE</scope>
    <source>
        <strain evidence="2">CBS 627.86</strain>
    </source>
</reference>
<dbReference type="AlphaFoldDB" id="A0A6A5YRX7"/>
<protein>
    <submittedName>
        <fullName evidence="2">Uncharacterized protein</fullName>
    </submittedName>
</protein>
<evidence type="ECO:0000313" key="2">
    <source>
        <dbReference type="EMBL" id="KAF2109949.1"/>
    </source>
</evidence>
<sequence>MKFQTATLFAVLPTTFAALPDVTAKPLPDGCSSYPAYNTDTGVAGPWNIQAFNTENIAIEGFTDTNIYSISIVNRKPTMRWGFITFPTRNDIAKTRIQCSDGSLQAYTDSELTDAGEPVNVQWLNLQLNPYPYDQSIMYKIDDGEPIKAFEHYIGDEKQDGVYLGGYDNSTAWGFKYEAVNAGSSGQDYYYVRLLGPNSADSSTGAPLQVNETRGFIKVAA</sequence>
<evidence type="ECO:0000313" key="3">
    <source>
        <dbReference type="Proteomes" id="UP000799770"/>
    </source>
</evidence>
<accession>A0A6A5YRX7</accession>
<feature type="chain" id="PRO_5025661753" evidence="1">
    <location>
        <begin position="25"/>
        <end position="221"/>
    </location>
</feature>
<organism evidence="2 3">
    <name type="scientific">Lophiotrema nucula</name>
    <dbReference type="NCBI Taxonomy" id="690887"/>
    <lineage>
        <taxon>Eukaryota</taxon>
        <taxon>Fungi</taxon>
        <taxon>Dikarya</taxon>
        <taxon>Ascomycota</taxon>
        <taxon>Pezizomycotina</taxon>
        <taxon>Dothideomycetes</taxon>
        <taxon>Pleosporomycetidae</taxon>
        <taxon>Pleosporales</taxon>
        <taxon>Lophiotremataceae</taxon>
        <taxon>Lophiotrema</taxon>
    </lineage>
</organism>
<dbReference type="OrthoDB" id="3545468at2759"/>
<keyword evidence="3" id="KW-1185">Reference proteome</keyword>
<proteinExistence type="predicted"/>
<keyword evidence="1" id="KW-0732">Signal</keyword>
<dbReference type="Proteomes" id="UP000799770">
    <property type="component" value="Unassembled WGS sequence"/>
</dbReference>
<feature type="signal peptide" evidence="1">
    <location>
        <begin position="1"/>
        <end position="24"/>
    </location>
</feature>